<keyword evidence="1" id="KW-0812">Transmembrane</keyword>
<dbReference type="RefSeq" id="WP_137116144.1">
    <property type="nucleotide sequence ID" value="NZ_CP032322.1"/>
</dbReference>
<dbReference type="Proteomes" id="UP000298595">
    <property type="component" value="Plasmid p1"/>
</dbReference>
<keyword evidence="1" id="KW-0472">Membrane</keyword>
<protein>
    <submittedName>
        <fullName evidence="2">Uncharacterized protein</fullName>
    </submittedName>
</protein>
<proteinExistence type="predicted"/>
<evidence type="ECO:0000256" key="1">
    <source>
        <dbReference type="SAM" id="Phobius"/>
    </source>
</evidence>
<reference evidence="2 3" key="1">
    <citation type="submission" date="2018-09" db="EMBL/GenBank/DDBJ databases">
        <title>Whole genome based analysis of evolution and adaptive divergence in Indian and Brazilian strains of Azospirillum brasilense.</title>
        <authorList>
            <person name="Singh C."/>
            <person name="Tripathi A.K."/>
        </authorList>
    </citation>
    <scope>NUCLEOTIDE SEQUENCE [LARGE SCALE GENOMIC DNA]</scope>
    <source>
        <strain evidence="2 3">MTCC4035</strain>
        <plasmid evidence="2 3">p1</plasmid>
    </source>
</reference>
<dbReference type="EMBL" id="CP032322">
    <property type="protein sequence ID" value="QCN96655.1"/>
    <property type="molecule type" value="Genomic_DNA"/>
</dbReference>
<dbReference type="AlphaFoldDB" id="A0A4D8PLX9"/>
<organism evidence="2 3">
    <name type="scientific">Azospirillum argentinense</name>
    <dbReference type="NCBI Taxonomy" id="2970906"/>
    <lineage>
        <taxon>Bacteria</taxon>
        <taxon>Pseudomonadati</taxon>
        <taxon>Pseudomonadota</taxon>
        <taxon>Alphaproteobacteria</taxon>
        <taxon>Rhodospirillales</taxon>
        <taxon>Azospirillaceae</taxon>
        <taxon>Azospirillum</taxon>
    </lineage>
</organism>
<accession>A0A4D8PLX9</accession>
<evidence type="ECO:0000313" key="2">
    <source>
        <dbReference type="EMBL" id="QCN96655.1"/>
    </source>
</evidence>
<keyword evidence="1" id="KW-1133">Transmembrane helix</keyword>
<evidence type="ECO:0000313" key="3">
    <source>
        <dbReference type="Proteomes" id="UP000298595"/>
    </source>
</evidence>
<gene>
    <name evidence="2" type="ORF">D3093_15040</name>
</gene>
<keyword evidence="2" id="KW-0614">Plasmid</keyword>
<geneLocation type="plasmid" evidence="2 3">
    <name>p1</name>
</geneLocation>
<feature type="transmembrane region" description="Helical" evidence="1">
    <location>
        <begin position="41"/>
        <end position="59"/>
    </location>
</feature>
<sequence length="88" mass="9885">MTLDRLPEGAMERTITDAVAVAPAVTMPWWISTLHGFAGELAFWCAVFVAVGRALWLVWDYWDRFQHRRSAAKAFTGERFGAGKSPEV</sequence>
<dbReference type="KEGG" id="aare:D3093_15040"/>
<name>A0A4D8PLX9_9PROT</name>